<protein>
    <submittedName>
        <fullName evidence="1">Uncharacterized protein</fullName>
    </submittedName>
</protein>
<evidence type="ECO:0000313" key="2">
    <source>
        <dbReference type="Proteomes" id="UP000199318"/>
    </source>
</evidence>
<organism evidence="1 2">
    <name type="scientific">Salisediminibacterium halotolerans</name>
    <dbReference type="NCBI Taxonomy" id="517425"/>
    <lineage>
        <taxon>Bacteria</taxon>
        <taxon>Bacillati</taxon>
        <taxon>Bacillota</taxon>
        <taxon>Bacilli</taxon>
        <taxon>Bacillales</taxon>
        <taxon>Bacillaceae</taxon>
        <taxon>Salisediminibacterium</taxon>
    </lineage>
</organism>
<proteinExistence type="predicted"/>
<sequence>MKVIFDRRLTELEQERIRQLVGFYRGISLFRNDRELYIEEKENFSSEACIMTLKSTDVPIAYIETESYLNGA</sequence>
<comment type="caution">
    <text evidence="1">The sequence shown here is derived from an EMBL/GenBank/DDBJ whole genome shotgun (WGS) entry which is preliminary data.</text>
</comment>
<dbReference type="OrthoDB" id="2973305at2"/>
<evidence type="ECO:0000313" key="1">
    <source>
        <dbReference type="EMBL" id="SES23389.1"/>
    </source>
</evidence>
<dbReference type="AlphaFoldDB" id="A0A1H9VP97"/>
<gene>
    <name evidence="1" type="ORF">SAMN05444126_12246</name>
</gene>
<keyword evidence="2" id="KW-1185">Reference proteome</keyword>
<dbReference type="Proteomes" id="UP000199318">
    <property type="component" value="Unassembled WGS sequence"/>
</dbReference>
<dbReference type="RefSeq" id="WP_093073974.1">
    <property type="nucleotide sequence ID" value="NZ_BJVE01000020.1"/>
</dbReference>
<accession>A0A1H9VP97</accession>
<reference evidence="2" key="1">
    <citation type="submission" date="2016-10" db="EMBL/GenBank/DDBJ databases">
        <authorList>
            <person name="de Groot N.N."/>
        </authorList>
    </citation>
    <scope>NUCLEOTIDE SEQUENCE [LARGE SCALE GENOMIC DNA]</scope>
    <source>
        <strain evidence="2">10nlg</strain>
    </source>
</reference>
<dbReference type="EMBL" id="FOGV01000022">
    <property type="protein sequence ID" value="SES23389.1"/>
    <property type="molecule type" value="Genomic_DNA"/>
</dbReference>
<name>A0A1H9VP97_9BACI</name>